<keyword evidence="3" id="KW-0732">Signal</keyword>
<organism evidence="7 8">
    <name type="scientific">Chryseobacterium elymi</name>
    <dbReference type="NCBI Taxonomy" id="395936"/>
    <lineage>
        <taxon>Bacteria</taxon>
        <taxon>Pseudomonadati</taxon>
        <taxon>Bacteroidota</taxon>
        <taxon>Flavobacteriia</taxon>
        <taxon>Flavobacteriales</taxon>
        <taxon>Weeksellaceae</taxon>
        <taxon>Chryseobacterium group</taxon>
        <taxon>Chryseobacterium</taxon>
    </lineage>
</organism>
<dbReference type="InterPro" id="IPR044934">
    <property type="entry name" value="Streptopain_sf"/>
</dbReference>
<evidence type="ECO:0000256" key="5">
    <source>
        <dbReference type="ARBA" id="ARBA00022807"/>
    </source>
</evidence>
<dbReference type="Proteomes" id="UP000257030">
    <property type="component" value="Unassembled WGS sequence"/>
</dbReference>
<keyword evidence="8" id="KW-1185">Reference proteome</keyword>
<evidence type="ECO:0000313" key="7">
    <source>
        <dbReference type="EMBL" id="REC79447.1"/>
    </source>
</evidence>
<dbReference type="AlphaFoldDB" id="A0A3D9DN66"/>
<feature type="domain" description="Spi protease inhibitor" evidence="6">
    <location>
        <begin position="46"/>
        <end position="130"/>
    </location>
</feature>
<dbReference type="EMBL" id="QNUH01000004">
    <property type="protein sequence ID" value="REC79447.1"/>
    <property type="molecule type" value="Genomic_DNA"/>
</dbReference>
<dbReference type="Pfam" id="PF01640">
    <property type="entry name" value="Peptidase_C10"/>
    <property type="match status" value="1"/>
</dbReference>
<accession>A0A3D9DN66</accession>
<dbReference type="Pfam" id="PF13734">
    <property type="entry name" value="Inhibitor_I69"/>
    <property type="match status" value="1"/>
</dbReference>
<protein>
    <recommendedName>
        <fullName evidence="6">Spi protease inhibitor domain-containing protein</fullName>
    </recommendedName>
</protein>
<dbReference type="InterPro" id="IPR038765">
    <property type="entry name" value="Papain-like_cys_pep_sf"/>
</dbReference>
<dbReference type="GO" id="GO:0008234">
    <property type="term" value="F:cysteine-type peptidase activity"/>
    <property type="evidence" value="ECO:0007669"/>
    <property type="project" value="UniProtKB-KW"/>
</dbReference>
<dbReference type="Gene3D" id="3.90.70.50">
    <property type="entry name" value="Peptidase C10, streptopain"/>
    <property type="match status" value="2"/>
</dbReference>
<evidence type="ECO:0000256" key="1">
    <source>
        <dbReference type="ARBA" id="ARBA00009693"/>
    </source>
</evidence>
<dbReference type="SUPFAM" id="SSF54001">
    <property type="entry name" value="Cysteine proteinases"/>
    <property type="match status" value="1"/>
</dbReference>
<proteinExistence type="inferred from homology"/>
<name>A0A3D9DN66_9FLAO</name>
<dbReference type="GO" id="GO:0006508">
    <property type="term" value="P:proteolysis"/>
    <property type="evidence" value="ECO:0007669"/>
    <property type="project" value="UniProtKB-KW"/>
</dbReference>
<comment type="caution">
    <text evidence="7">The sequence shown here is derived from an EMBL/GenBank/DDBJ whole genome shotgun (WGS) entry which is preliminary data.</text>
</comment>
<evidence type="ECO:0000256" key="3">
    <source>
        <dbReference type="ARBA" id="ARBA00022729"/>
    </source>
</evidence>
<reference evidence="7 8" key="1">
    <citation type="journal article" date="2010" name="Syst. Appl. Microbiol.">
        <title>Four new species of Chryseobacterium from the rhizosphere of coastal sand dune plants, Chryseobacterium elymi sp. nov., Chryseobacterium hagamense sp. nov., Chryseobacterium lathyri sp. nov. and Chryseobacterium rhizosphaerae sp. nov.</title>
        <authorList>
            <person name="Cho S.H."/>
            <person name="Lee K.S."/>
            <person name="Shin D.S."/>
            <person name="Han J.H."/>
            <person name="Park K.S."/>
            <person name="Lee C.H."/>
            <person name="Park K.H."/>
            <person name="Kim S.B."/>
        </authorList>
    </citation>
    <scope>NUCLEOTIDE SEQUENCE [LARGE SCALE GENOMIC DNA]</scope>
    <source>
        <strain evidence="7 8">KCTC 22547</strain>
    </source>
</reference>
<dbReference type="PRINTS" id="PR00797">
    <property type="entry name" value="STREPTOPAIN"/>
</dbReference>
<evidence type="ECO:0000256" key="4">
    <source>
        <dbReference type="ARBA" id="ARBA00022801"/>
    </source>
</evidence>
<evidence type="ECO:0000259" key="6">
    <source>
        <dbReference type="Pfam" id="PF13734"/>
    </source>
</evidence>
<dbReference type="InterPro" id="IPR025896">
    <property type="entry name" value="Spi_Prtas-inh"/>
</dbReference>
<keyword evidence="5" id="KW-0788">Thiol protease</keyword>
<sequence length="417" mass="45431">MRKFYLYLAILIFFSCNREDINTDNSNDENYVTLKESKSIADSLQQFILHRKAKASRGVNKSRNTVLEKEIVGSDGTVVMRIFNYTDGGFIILAADRRANPVLAYSDETSFSSDTVPLATDAWLNDTKLEIDAIKARGTQGTNVADILLKKAKYTQLLSGNMVSTIKTKAVGGNVAKPPPPKCEDSDFVKGPLLTTSWDQIGGYNNYMPAKSCTPYYCNGKAFTGCVATAMAQVMRYHQYPTTFNYSIMPSSVPNYTDVSAGANEISKLMWRAADAVGSDYKCDGTGAAADISDISSTFKSLGYSTSATSGDFNSSTVLSEITSNRPAILSGYSTKSGSLFPTYSGGHVWVVDGAHHFITCPETLPDGSTVGGGGYLWFHMNWGWGGSHNGWFGYADANSGNGNYQYKRQMVYSIHK</sequence>
<keyword evidence="2" id="KW-0645">Protease</keyword>
<dbReference type="RefSeq" id="WP_116011270.1">
    <property type="nucleotide sequence ID" value="NZ_QNUH01000004.1"/>
</dbReference>
<dbReference type="InterPro" id="IPR000200">
    <property type="entry name" value="Peptidase_C10"/>
</dbReference>
<comment type="similarity">
    <text evidence="1">Belongs to the peptidase C10 family.</text>
</comment>
<dbReference type="OrthoDB" id="2235251at2"/>
<evidence type="ECO:0000313" key="8">
    <source>
        <dbReference type="Proteomes" id="UP000257030"/>
    </source>
</evidence>
<evidence type="ECO:0000256" key="2">
    <source>
        <dbReference type="ARBA" id="ARBA00022670"/>
    </source>
</evidence>
<gene>
    <name evidence="7" type="ORF">DRF60_06385</name>
</gene>
<dbReference type="PROSITE" id="PS51257">
    <property type="entry name" value="PROKAR_LIPOPROTEIN"/>
    <property type="match status" value="1"/>
</dbReference>
<keyword evidence="4" id="KW-0378">Hydrolase</keyword>